<evidence type="ECO:0000256" key="7">
    <source>
        <dbReference type="SAM" id="Phobius"/>
    </source>
</evidence>
<evidence type="ECO:0000256" key="2">
    <source>
        <dbReference type="ARBA" id="ARBA00022692"/>
    </source>
</evidence>
<evidence type="ECO:0000256" key="1">
    <source>
        <dbReference type="ARBA" id="ARBA00004141"/>
    </source>
</evidence>
<comment type="similarity">
    <text evidence="5">Belongs to the SAT4 family.</text>
</comment>
<dbReference type="InterPro" id="IPR052337">
    <property type="entry name" value="SAT4-like"/>
</dbReference>
<dbReference type="eggNOG" id="ENOG502SQH5">
    <property type="taxonomic scope" value="Eukaryota"/>
</dbReference>
<feature type="region of interest" description="Disordered" evidence="6">
    <location>
        <begin position="317"/>
        <end position="403"/>
    </location>
</feature>
<feature type="transmembrane region" description="Helical" evidence="7">
    <location>
        <begin position="142"/>
        <end position="163"/>
    </location>
</feature>
<evidence type="ECO:0000256" key="5">
    <source>
        <dbReference type="ARBA" id="ARBA00038359"/>
    </source>
</evidence>
<keyword evidence="10" id="KW-1185">Reference proteome</keyword>
<evidence type="ECO:0000313" key="9">
    <source>
        <dbReference type="EMBL" id="EPE31836.1"/>
    </source>
</evidence>
<feature type="compositionally biased region" description="Polar residues" evidence="6">
    <location>
        <begin position="331"/>
        <end position="342"/>
    </location>
</feature>
<dbReference type="EMBL" id="KE145360">
    <property type="protein sequence ID" value="EPE31836.1"/>
    <property type="molecule type" value="Genomic_DNA"/>
</dbReference>
<comment type="subcellular location">
    <subcellularLocation>
        <location evidence="1">Membrane</location>
        <topology evidence="1">Multi-pass membrane protein</topology>
    </subcellularLocation>
</comment>
<proteinExistence type="inferred from homology"/>
<dbReference type="GeneID" id="19470959"/>
<evidence type="ECO:0000313" key="10">
    <source>
        <dbReference type="Proteomes" id="UP000016922"/>
    </source>
</evidence>
<name>S3DIJ7_GLAL2</name>
<accession>S3DIJ7</accession>
<dbReference type="Proteomes" id="UP000016922">
    <property type="component" value="Unassembled WGS sequence"/>
</dbReference>
<keyword evidence="4 7" id="KW-0472">Membrane</keyword>
<gene>
    <name evidence="9" type="ORF">GLAREA_11918</name>
</gene>
<feature type="transmembrane region" description="Helical" evidence="7">
    <location>
        <begin position="28"/>
        <end position="48"/>
    </location>
</feature>
<evidence type="ECO:0000256" key="4">
    <source>
        <dbReference type="ARBA" id="ARBA00023136"/>
    </source>
</evidence>
<sequence>MREVQLTPEELGAPPGTVSNYINPPDQMTGVIILHTTCLTIVTLSLTLRLYTRKFIVRKLAIDDYLCILAWCLSVVYSGLNLRAVANGMSRHQWDFDRLNSASSFQPFTLGIWIYLIYAAIVKLACLFFYRTIFVTSGKTNFFVNLGIVGVSILYIAMFLLQVNQCTPVARVWDWQVPGTCRKSGFGAYSSSAVNAFTDIYVLIVPIPAVLALPLRACRKFRVISVFSLGLSACSISIVRIFMITSIYKTKDFTWTITKVTTWSVIEINTGLLCACLLVLPAFLKRHWPQNYTTGTCKAGNPHAEDIFITVSTETKSRMETEEWSQRNRSDGGSLTTNSTGLDSFVQDVEPTRDEAEPTRFNTSRPLSPVHLRSEPYTASNESETWQERREMPMRGPMGGLPS</sequence>
<feature type="domain" description="Rhodopsin" evidence="8">
    <location>
        <begin position="48"/>
        <end position="285"/>
    </location>
</feature>
<dbReference type="PANTHER" id="PTHR33048:SF47">
    <property type="entry name" value="INTEGRAL MEMBRANE PROTEIN-RELATED"/>
    <property type="match status" value="1"/>
</dbReference>
<keyword evidence="2 7" id="KW-0812">Transmembrane</keyword>
<dbReference type="RefSeq" id="XP_008080891.1">
    <property type="nucleotide sequence ID" value="XM_008082700.1"/>
</dbReference>
<dbReference type="PANTHER" id="PTHR33048">
    <property type="entry name" value="PTH11-LIKE INTEGRAL MEMBRANE PROTEIN (AFU_ORTHOLOGUE AFUA_5G11245)"/>
    <property type="match status" value="1"/>
</dbReference>
<keyword evidence="3 7" id="KW-1133">Transmembrane helix</keyword>
<evidence type="ECO:0000259" key="8">
    <source>
        <dbReference type="Pfam" id="PF20684"/>
    </source>
</evidence>
<dbReference type="AlphaFoldDB" id="S3DIJ7"/>
<protein>
    <recommendedName>
        <fullName evidence="8">Rhodopsin domain-containing protein</fullName>
    </recommendedName>
</protein>
<dbReference type="InterPro" id="IPR049326">
    <property type="entry name" value="Rhodopsin_dom_fungi"/>
</dbReference>
<dbReference type="GO" id="GO:0016020">
    <property type="term" value="C:membrane"/>
    <property type="evidence" value="ECO:0007669"/>
    <property type="project" value="UniProtKB-SubCell"/>
</dbReference>
<dbReference type="OrthoDB" id="2496787at2759"/>
<dbReference type="KEGG" id="glz:GLAREA_11918"/>
<feature type="transmembrane region" description="Helical" evidence="7">
    <location>
        <begin position="260"/>
        <end position="284"/>
    </location>
</feature>
<feature type="transmembrane region" description="Helical" evidence="7">
    <location>
        <begin position="60"/>
        <end position="80"/>
    </location>
</feature>
<evidence type="ECO:0000256" key="3">
    <source>
        <dbReference type="ARBA" id="ARBA00022989"/>
    </source>
</evidence>
<organism evidence="9 10">
    <name type="scientific">Glarea lozoyensis (strain ATCC 20868 / MF5171)</name>
    <dbReference type="NCBI Taxonomy" id="1116229"/>
    <lineage>
        <taxon>Eukaryota</taxon>
        <taxon>Fungi</taxon>
        <taxon>Dikarya</taxon>
        <taxon>Ascomycota</taxon>
        <taxon>Pezizomycotina</taxon>
        <taxon>Leotiomycetes</taxon>
        <taxon>Helotiales</taxon>
        <taxon>Helotiaceae</taxon>
        <taxon>Glarea</taxon>
    </lineage>
</organism>
<feature type="transmembrane region" description="Helical" evidence="7">
    <location>
        <begin position="193"/>
        <end position="214"/>
    </location>
</feature>
<reference evidence="9 10" key="1">
    <citation type="journal article" date="2013" name="BMC Genomics">
        <title>Genomics-driven discovery of the pneumocandin biosynthetic gene cluster in the fungus Glarea lozoyensis.</title>
        <authorList>
            <person name="Chen L."/>
            <person name="Yue Q."/>
            <person name="Zhang X."/>
            <person name="Xiang M."/>
            <person name="Wang C."/>
            <person name="Li S."/>
            <person name="Che Y."/>
            <person name="Ortiz-Lopez F.J."/>
            <person name="Bills G.F."/>
            <person name="Liu X."/>
            <person name="An Z."/>
        </authorList>
    </citation>
    <scope>NUCLEOTIDE SEQUENCE [LARGE SCALE GENOMIC DNA]</scope>
    <source>
        <strain evidence="10">ATCC 20868 / MF5171</strain>
    </source>
</reference>
<feature type="transmembrane region" description="Helical" evidence="7">
    <location>
        <begin position="110"/>
        <end position="130"/>
    </location>
</feature>
<dbReference type="Pfam" id="PF20684">
    <property type="entry name" value="Fung_rhodopsin"/>
    <property type="match status" value="1"/>
</dbReference>
<feature type="compositionally biased region" description="Basic and acidic residues" evidence="6">
    <location>
        <begin position="317"/>
        <end position="330"/>
    </location>
</feature>
<evidence type="ECO:0000256" key="6">
    <source>
        <dbReference type="SAM" id="MobiDB-lite"/>
    </source>
</evidence>
<dbReference type="HOGENOM" id="CLU_028200_12_0_1"/>
<dbReference type="OMA" id="DATWNIS"/>
<feature type="transmembrane region" description="Helical" evidence="7">
    <location>
        <begin position="226"/>
        <end position="248"/>
    </location>
</feature>